<accession>A0A1D8TYG2</accession>
<evidence type="ECO:0000256" key="3">
    <source>
        <dbReference type="ARBA" id="ARBA00015991"/>
    </source>
</evidence>
<dbReference type="GO" id="GO:0003998">
    <property type="term" value="F:acylphosphatase activity"/>
    <property type="evidence" value="ECO:0007669"/>
    <property type="project" value="UniProtKB-EC"/>
</dbReference>
<evidence type="ECO:0000313" key="8">
    <source>
        <dbReference type="EMBL" id="AOX02700.1"/>
    </source>
</evidence>
<keyword evidence="5" id="KW-0378">Hydrolase</keyword>
<dbReference type="Gene3D" id="3.30.70.100">
    <property type="match status" value="1"/>
</dbReference>
<evidence type="ECO:0000256" key="2">
    <source>
        <dbReference type="ARBA" id="ARBA00012150"/>
    </source>
</evidence>
<dbReference type="Pfam" id="PF00708">
    <property type="entry name" value="Acylphosphatase"/>
    <property type="match status" value="1"/>
</dbReference>
<evidence type="ECO:0000256" key="6">
    <source>
        <dbReference type="RuleBase" id="RU004168"/>
    </source>
</evidence>
<evidence type="ECO:0000256" key="4">
    <source>
        <dbReference type="ARBA" id="ARBA00047645"/>
    </source>
</evidence>
<evidence type="ECO:0000256" key="1">
    <source>
        <dbReference type="ARBA" id="ARBA00005614"/>
    </source>
</evidence>
<name>A0A1D8TYG2_9CYAN</name>
<reference evidence="9" key="1">
    <citation type="submission" date="2016-10" db="EMBL/GenBank/DDBJ databases">
        <title>Comparative genomics uncovers the prolific and rare metabolic potential of the cyanobacterial genus Moorea.</title>
        <authorList>
            <person name="Leao T."/>
            <person name="Castelao G."/>
            <person name="Korobeynikov A."/>
            <person name="Monroe E.A."/>
            <person name="Podell S."/>
            <person name="Glukhov E."/>
            <person name="Allen E."/>
            <person name="Gerwick W.H."/>
            <person name="Gerwick L."/>
        </authorList>
    </citation>
    <scope>NUCLEOTIDE SEQUENCE [LARGE SCALE GENOMIC DNA]</scope>
    <source>
        <strain evidence="9">PAL-8-15-08-1</strain>
    </source>
</reference>
<sequence length="98" mass="10898">MQNSSTPHKQIRTHVFISGRVQGVGYRYATMLQAKHLGVNGWVRNLLDKRVEAVFEGNTAAVEAMVRWCHSGPLNAVVDNVVVKNETPEGLQGFEITH</sequence>
<dbReference type="Proteomes" id="UP000177870">
    <property type="component" value="Chromosome"/>
</dbReference>
<evidence type="ECO:0000256" key="5">
    <source>
        <dbReference type="PROSITE-ProRule" id="PRU00520"/>
    </source>
</evidence>
<dbReference type="PANTHER" id="PTHR47268">
    <property type="entry name" value="ACYLPHOSPHATASE"/>
    <property type="match status" value="1"/>
</dbReference>
<dbReference type="EC" id="3.6.1.7" evidence="2 5"/>
<evidence type="ECO:0000313" key="9">
    <source>
        <dbReference type="Proteomes" id="UP000177870"/>
    </source>
</evidence>
<dbReference type="EMBL" id="CP017599">
    <property type="protein sequence ID" value="AOX02700.1"/>
    <property type="molecule type" value="Genomic_DNA"/>
</dbReference>
<organism evidence="8 9">
    <name type="scientific">Moorena producens PAL-8-15-08-1</name>
    <dbReference type="NCBI Taxonomy" id="1458985"/>
    <lineage>
        <taxon>Bacteria</taxon>
        <taxon>Bacillati</taxon>
        <taxon>Cyanobacteriota</taxon>
        <taxon>Cyanophyceae</taxon>
        <taxon>Coleofasciculales</taxon>
        <taxon>Coleofasciculaceae</taxon>
        <taxon>Moorena</taxon>
    </lineage>
</organism>
<dbReference type="InterPro" id="IPR036046">
    <property type="entry name" value="Acylphosphatase-like_dom_sf"/>
</dbReference>
<comment type="similarity">
    <text evidence="1 6">Belongs to the acylphosphatase family.</text>
</comment>
<dbReference type="InterPro" id="IPR020456">
    <property type="entry name" value="Acylphosphatase"/>
</dbReference>
<dbReference type="OrthoDB" id="9808093at2"/>
<dbReference type="SUPFAM" id="SSF54975">
    <property type="entry name" value="Acylphosphatase/BLUF domain-like"/>
    <property type="match status" value="1"/>
</dbReference>
<protein>
    <recommendedName>
        <fullName evidence="3 5">acylphosphatase</fullName>
        <ecNumber evidence="2 5">3.6.1.7</ecNumber>
    </recommendedName>
</protein>
<feature type="active site" evidence="5">
    <location>
        <position position="45"/>
    </location>
</feature>
<dbReference type="KEGG" id="mpro:BJP34_27570"/>
<comment type="catalytic activity">
    <reaction evidence="4 5">
        <text>an acyl phosphate + H2O = a carboxylate + phosphate + H(+)</text>
        <dbReference type="Rhea" id="RHEA:14965"/>
        <dbReference type="ChEBI" id="CHEBI:15377"/>
        <dbReference type="ChEBI" id="CHEBI:15378"/>
        <dbReference type="ChEBI" id="CHEBI:29067"/>
        <dbReference type="ChEBI" id="CHEBI:43474"/>
        <dbReference type="ChEBI" id="CHEBI:59918"/>
        <dbReference type="EC" id="3.6.1.7"/>
    </reaction>
</comment>
<dbReference type="RefSeq" id="WP_070395102.1">
    <property type="nucleotide sequence ID" value="NZ_CP017599.1"/>
</dbReference>
<dbReference type="PROSITE" id="PS51160">
    <property type="entry name" value="ACYLPHOSPHATASE_3"/>
    <property type="match status" value="1"/>
</dbReference>
<dbReference type="PANTHER" id="PTHR47268:SF4">
    <property type="entry name" value="ACYLPHOSPHATASE"/>
    <property type="match status" value="1"/>
</dbReference>
<proteinExistence type="inferred from homology"/>
<feature type="active site" evidence="5">
    <location>
        <position position="27"/>
    </location>
</feature>
<dbReference type="InterPro" id="IPR001792">
    <property type="entry name" value="Acylphosphatase-like_dom"/>
</dbReference>
<feature type="domain" description="Acylphosphatase-like" evidence="7">
    <location>
        <begin position="12"/>
        <end position="98"/>
    </location>
</feature>
<gene>
    <name evidence="8" type="ORF">BJP34_27570</name>
</gene>
<dbReference type="AlphaFoldDB" id="A0A1D8TYG2"/>
<dbReference type="STRING" id="1458985.BJP34_27570"/>
<evidence type="ECO:0000259" key="7">
    <source>
        <dbReference type="PROSITE" id="PS51160"/>
    </source>
</evidence>